<dbReference type="GO" id="GO:0016757">
    <property type="term" value="F:glycosyltransferase activity"/>
    <property type="evidence" value="ECO:0007669"/>
    <property type="project" value="InterPro"/>
</dbReference>
<feature type="domain" description="Glycosyl transferase family 1" evidence="1">
    <location>
        <begin position="178"/>
        <end position="322"/>
    </location>
</feature>
<evidence type="ECO:0000259" key="1">
    <source>
        <dbReference type="Pfam" id="PF00534"/>
    </source>
</evidence>
<reference evidence="2 3" key="1">
    <citation type="submission" date="2016-03" db="EMBL/GenBank/DDBJ databases">
        <title>Pediococcus and Lactobacillus from brewery environment - whole genome sequencing and assembly.</title>
        <authorList>
            <person name="Behr J."/>
            <person name="Geissler A.J."/>
            <person name="Vogel R.F."/>
        </authorList>
    </citation>
    <scope>NUCLEOTIDE SEQUENCE [LARGE SCALE GENOMIC DNA]</scope>
    <source>
        <strain evidence="2 3">TMW 1.1995</strain>
    </source>
</reference>
<sequence length="363" mass="41557">MSEVFIITPFLSGKGGTETIIKNIFKSIRPENKYSFKLFVLGGTETKDWLQESDFCIKNLLLPKKFKKIEYLFRLPYWIFQIAIKNPKIIISTSPIIWSMFYWLKKILNLGYKVVGWYHFSISEKPFSKFEANSQDAFFSISSGITAEMKEKVNNKIKIFTIFNPIPVNGDISFPTPHKKTNKLELVYIGRFDYDKQKNLSELFTALSKINEAFELKIFGEGEDKAKLSRYANSIGISACIKWMGFQTDIWKLIKKTDALILTSKYEGLPTVLIEALAHGIPVISSNCSTGPEDIVVDKYNGYLYKLGSVNELVKKISKIGDIELINEPYELQKTAMKFSPQNYLLRMIQALDSLDRGTSVDE</sequence>
<organism evidence="2 3">
    <name type="scientific">Secundilactobacillus paracollinoides</name>
    <dbReference type="NCBI Taxonomy" id="240427"/>
    <lineage>
        <taxon>Bacteria</taxon>
        <taxon>Bacillati</taxon>
        <taxon>Bacillota</taxon>
        <taxon>Bacilli</taxon>
        <taxon>Lactobacillales</taxon>
        <taxon>Lactobacillaceae</taxon>
        <taxon>Secundilactobacillus</taxon>
    </lineage>
</organism>
<evidence type="ECO:0000313" key="3">
    <source>
        <dbReference type="Proteomes" id="UP000093267"/>
    </source>
</evidence>
<accession>A0A1B2IUG0</accession>
<keyword evidence="3" id="KW-1185">Reference proteome</keyword>
<dbReference type="AlphaFoldDB" id="A0A1B2IUG0"/>
<dbReference type="CDD" id="cd03811">
    <property type="entry name" value="GT4_GT28_WabH-like"/>
    <property type="match status" value="1"/>
</dbReference>
<dbReference type="SUPFAM" id="SSF53756">
    <property type="entry name" value="UDP-Glycosyltransferase/glycogen phosphorylase"/>
    <property type="match status" value="1"/>
</dbReference>
<evidence type="ECO:0000313" key="2">
    <source>
        <dbReference type="EMBL" id="ANZ65695.1"/>
    </source>
</evidence>
<dbReference type="Proteomes" id="UP000093267">
    <property type="component" value="Chromosome"/>
</dbReference>
<gene>
    <name evidence="2" type="ORF">AYR63_00065</name>
</gene>
<dbReference type="Gene3D" id="3.40.50.2000">
    <property type="entry name" value="Glycogen Phosphorylase B"/>
    <property type="match status" value="2"/>
</dbReference>
<dbReference type="InterPro" id="IPR001296">
    <property type="entry name" value="Glyco_trans_1"/>
</dbReference>
<proteinExistence type="predicted"/>
<dbReference type="STRING" id="240427.AYR62_02995"/>
<dbReference type="OrthoDB" id="9787617at2"/>
<dbReference type="RefSeq" id="WP_065900764.1">
    <property type="nucleotide sequence ID" value="NZ_CP014912.1"/>
</dbReference>
<dbReference type="Pfam" id="PF00534">
    <property type="entry name" value="Glycos_transf_1"/>
    <property type="match status" value="1"/>
</dbReference>
<dbReference type="PANTHER" id="PTHR12526">
    <property type="entry name" value="GLYCOSYLTRANSFERASE"/>
    <property type="match status" value="1"/>
</dbReference>
<dbReference type="EMBL" id="CP014924">
    <property type="protein sequence ID" value="ANZ65695.1"/>
    <property type="molecule type" value="Genomic_DNA"/>
</dbReference>
<dbReference type="PANTHER" id="PTHR12526:SF630">
    <property type="entry name" value="GLYCOSYLTRANSFERASE"/>
    <property type="match status" value="1"/>
</dbReference>
<protein>
    <recommendedName>
        <fullName evidence="1">Glycosyl transferase family 1 domain-containing protein</fullName>
    </recommendedName>
</protein>
<name>A0A1B2IUG0_9LACO</name>